<keyword evidence="2" id="KW-0808">Transferase</keyword>
<dbReference type="Gene3D" id="3.30.40.250">
    <property type="match status" value="1"/>
</dbReference>
<dbReference type="Pfam" id="PF02624">
    <property type="entry name" value="YcaO"/>
    <property type="match status" value="1"/>
</dbReference>
<dbReference type="InterPro" id="IPR022291">
    <property type="entry name" value="Bacteriocin_synth_cyclodeHase"/>
</dbReference>
<dbReference type="GO" id="GO:0016740">
    <property type="term" value="F:transferase activity"/>
    <property type="evidence" value="ECO:0007669"/>
    <property type="project" value="UniProtKB-KW"/>
</dbReference>
<dbReference type="RefSeq" id="WP_093600041.1">
    <property type="nucleotide sequence ID" value="NZ_FOYL01000007.1"/>
</dbReference>
<proteinExistence type="predicted"/>
<reference evidence="3" key="1">
    <citation type="submission" date="2016-10" db="EMBL/GenBank/DDBJ databases">
        <authorList>
            <person name="Varghese N."/>
            <person name="Submissions S."/>
        </authorList>
    </citation>
    <scope>NUCLEOTIDE SEQUENCE [LARGE SCALE GENOMIC DNA]</scope>
    <source>
        <strain evidence="3">DSM 44232</strain>
    </source>
</reference>
<dbReference type="Gene3D" id="3.30.1330.230">
    <property type="match status" value="1"/>
</dbReference>
<dbReference type="Proteomes" id="UP000198583">
    <property type="component" value="Unassembled WGS sequence"/>
</dbReference>
<evidence type="ECO:0000313" key="2">
    <source>
        <dbReference type="EMBL" id="SFR23982.1"/>
    </source>
</evidence>
<keyword evidence="2" id="KW-0689">Ribosomal protein</keyword>
<dbReference type="PANTHER" id="PTHR37809:SF1">
    <property type="entry name" value="RIBOSOMAL PROTEIN S12 METHYLTHIOTRANSFERASE ACCESSORY FACTOR YCAO"/>
    <property type="match status" value="1"/>
</dbReference>
<gene>
    <name evidence="2" type="ORF">SAMN04488564_107254</name>
</gene>
<feature type="domain" description="YcaO" evidence="1">
    <location>
        <begin position="389"/>
        <end position="753"/>
    </location>
</feature>
<dbReference type="PANTHER" id="PTHR37809">
    <property type="entry name" value="RIBOSOMAL PROTEIN S12 METHYLTHIOTRANSFERASE ACCESSORY FACTOR YCAO"/>
    <property type="match status" value="1"/>
</dbReference>
<evidence type="ECO:0000313" key="3">
    <source>
        <dbReference type="Proteomes" id="UP000198583"/>
    </source>
</evidence>
<dbReference type="EMBL" id="FOYL01000007">
    <property type="protein sequence ID" value="SFR23982.1"/>
    <property type="molecule type" value="Genomic_DNA"/>
</dbReference>
<keyword evidence="3" id="KW-1185">Reference proteome</keyword>
<dbReference type="NCBIfam" id="TIGR03604">
    <property type="entry name" value="TOMM_cyclo_SagD"/>
    <property type="match status" value="1"/>
</dbReference>
<dbReference type="STRING" id="84724.SAMN04488564_107254"/>
<dbReference type="GO" id="GO:0005840">
    <property type="term" value="C:ribosome"/>
    <property type="evidence" value="ECO:0007669"/>
    <property type="project" value="UniProtKB-KW"/>
</dbReference>
<accession>A0A1I6F2C6</accession>
<dbReference type="InterPro" id="IPR027624">
    <property type="entry name" value="TOMM_cyclo_SagD"/>
</dbReference>
<name>A0A1I6F2C6_9PSEU</name>
<dbReference type="InterPro" id="IPR003776">
    <property type="entry name" value="YcaO-like_dom"/>
</dbReference>
<evidence type="ECO:0000259" key="1">
    <source>
        <dbReference type="PROSITE" id="PS51664"/>
    </source>
</evidence>
<dbReference type="AlphaFoldDB" id="A0A1I6F2C6"/>
<sequence length="753" mass="82117">MRPELAEPGEQRIGFKRHLRPQIVHGEAVYLIGESGVTAIQGTHVEALAPLLDGTRDITAVLRDLPAGLSADLVERMLTRLAAAGLIGRRCAEDGSATTEASLAFWDAAGLDPADAVAATTTSLVSVVAVGDVDRDGLVEALRHNGLTVASGSGDLTVVLCADYLASELRDIDAAHRAAGTPWLLVKPVGAQVSVGPFFTPGDGPCWRCLATRLSANRKAEAHVRARCGQRGPAPRPAIGLPSLRATALEIASVETAKWLAGIRHETQRSIWNYDSLTMKVTQHEVRHRPQCSGCGDPEVVARRTFEPVELTSRVKTSCDGGGHRSSSPQEVLDTYRHLIGPVTGIVREIHRNDRGPAFFNSFQSGANIAAAGEGLEGLRSALRADSGGKGVTPLDAEVGALCEAVERRSGAFVGEEARVSGSYTSLGDLAIHPDSVQLYHPRQFENRDGWNADHSAFQQITMPFDDDEVMDWTPLWSLTERRHRFLPTGMLYFGAPCPPSVTSNSNGCAAGSSVEDAVLQGLLELVERDAVAIWWYNRTPAPGMDLDAFHDPWIDELRAVHASLGREVWLLDVTSDLGVPAMVAVSRRTGGPREDIMFGCGAHLDPRVAARRALTELNQCMPMVCEPMDMSLFDIDMRRWFETARLAEQTWLAPDPDEPLRDPFHHGYTHRPDLADDIRAIQGTLEAKGMELLVLDQTRPDVGLPVVRVVVPGLRHFWSRFAQGRLYDVPVQLGRLAEPRRYEELNPIPLFM</sequence>
<keyword evidence="2" id="KW-0687">Ribonucleoprotein</keyword>
<dbReference type="InterPro" id="IPR035985">
    <property type="entry name" value="Ubiquitin-activating_enz"/>
</dbReference>
<dbReference type="NCBIfam" id="TIGR03882">
    <property type="entry name" value="cyclo_dehyd_2"/>
    <property type="match status" value="1"/>
</dbReference>
<dbReference type="Gene3D" id="3.90.930.60">
    <property type="match status" value="1"/>
</dbReference>
<dbReference type="OrthoDB" id="2379922at2"/>
<organism evidence="2 3">
    <name type="scientific">Lentzea waywayandensis</name>
    <dbReference type="NCBI Taxonomy" id="84724"/>
    <lineage>
        <taxon>Bacteria</taxon>
        <taxon>Bacillati</taxon>
        <taxon>Actinomycetota</taxon>
        <taxon>Actinomycetes</taxon>
        <taxon>Pseudonocardiales</taxon>
        <taxon>Pseudonocardiaceae</taxon>
        <taxon>Lentzea</taxon>
    </lineage>
</organism>
<dbReference type="GO" id="GO:0008641">
    <property type="term" value="F:ubiquitin-like modifier activating enzyme activity"/>
    <property type="evidence" value="ECO:0007669"/>
    <property type="project" value="InterPro"/>
</dbReference>
<dbReference type="NCBIfam" id="TIGR00702">
    <property type="entry name" value="YcaO-type kinase domain"/>
    <property type="match status" value="1"/>
</dbReference>
<dbReference type="SUPFAM" id="SSF69572">
    <property type="entry name" value="Activating enzymes of the ubiquitin-like proteins"/>
    <property type="match status" value="1"/>
</dbReference>
<dbReference type="Gene3D" id="3.40.50.720">
    <property type="entry name" value="NAD(P)-binding Rossmann-like Domain"/>
    <property type="match status" value="1"/>
</dbReference>
<dbReference type="PROSITE" id="PS51664">
    <property type="entry name" value="YCAO"/>
    <property type="match status" value="1"/>
</dbReference>
<dbReference type="Gene3D" id="3.30.160.660">
    <property type="match status" value="1"/>
</dbReference>
<protein>
    <submittedName>
        <fullName evidence="2">Ribosomal protein S12 methylthiotransferase accessory factor</fullName>
    </submittedName>
</protein>